<dbReference type="AlphaFoldDB" id="A0A9X3NEJ1"/>
<dbReference type="RefSeq" id="WP_270029756.1">
    <property type="nucleotide sequence ID" value="NZ_JAPDDP010000105.1"/>
</dbReference>
<comment type="caution">
    <text evidence="1">The sequence shown here is derived from an EMBL/GenBank/DDBJ whole genome shotgun (WGS) entry which is preliminary data.</text>
</comment>
<evidence type="ECO:0000313" key="2">
    <source>
        <dbReference type="Proteomes" id="UP001147653"/>
    </source>
</evidence>
<dbReference type="EMBL" id="JAPDDP010000105">
    <property type="protein sequence ID" value="MDA0185260.1"/>
    <property type="molecule type" value="Genomic_DNA"/>
</dbReference>
<dbReference type="Proteomes" id="UP001147653">
    <property type="component" value="Unassembled WGS sequence"/>
</dbReference>
<sequence length="156" mass="17495">MIKDEMLKALQADVNAWPKRVKAAGVTNAGGAAYTPQARNLEILRTPDDPEATYAYMLRAWESPDADQGSASWERIISQAGPRATWEWLMADPEAPYAPLFDDLRERVRTALEAHPSYAAWHAATAQKAAEQAEDTARIQRVMDEMRSGKRRRPTI</sequence>
<reference evidence="1" key="1">
    <citation type="submission" date="2022-10" db="EMBL/GenBank/DDBJ databases">
        <title>The WGS of Solirubrobacter phytolaccae KCTC 29190.</title>
        <authorList>
            <person name="Jiang Z."/>
        </authorList>
    </citation>
    <scope>NUCLEOTIDE SEQUENCE</scope>
    <source>
        <strain evidence="1">KCTC 29190</strain>
    </source>
</reference>
<organism evidence="1 2">
    <name type="scientific">Solirubrobacter phytolaccae</name>
    <dbReference type="NCBI Taxonomy" id="1404360"/>
    <lineage>
        <taxon>Bacteria</taxon>
        <taxon>Bacillati</taxon>
        <taxon>Actinomycetota</taxon>
        <taxon>Thermoleophilia</taxon>
        <taxon>Solirubrobacterales</taxon>
        <taxon>Solirubrobacteraceae</taxon>
        <taxon>Solirubrobacter</taxon>
    </lineage>
</organism>
<name>A0A9X3NEJ1_9ACTN</name>
<protein>
    <submittedName>
        <fullName evidence="1">Uncharacterized protein</fullName>
    </submittedName>
</protein>
<proteinExistence type="predicted"/>
<keyword evidence="2" id="KW-1185">Reference proteome</keyword>
<gene>
    <name evidence="1" type="ORF">OJ997_33455</name>
</gene>
<accession>A0A9X3NEJ1</accession>
<evidence type="ECO:0000313" key="1">
    <source>
        <dbReference type="EMBL" id="MDA0185260.1"/>
    </source>
</evidence>